<evidence type="ECO:0000256" key="1">
    <source>
        <dbReference type="ARBA" id="ARBA00001946"/>
    </source>
</evidence>
<feature type="chain" id="PRO_5045955910" description="inorganic diphosphatase" evidence="6">
    <location>
        <begin position="21"/>
        <end position="225"/>
    </location>
</feature>
<evidence type="ECO:0000256" key="6">
    <source>
        <dbReference type="SAM" id="SignalP"/>
    </source>
</evidence>
<dbReference type="RefSeq" id="WP_248411874.1">
    <property type="nucleotide sequence ID" value="NZ_JALPQF010000002.1"/>
</dbReference>
<dbReference type="PANTHER" id="PTHR10286">
    <property type="entry name" value="INORGANIC PYROPHOSPHATASE"/>
    <property type="match status" value="1"/>
</dbReference>
<keyword evidence="6" id="KW-0732">Signal</keyword>
<dbReference type="PROSITE" id="PS00387">
    <property type="entry name" value="PPASE"/>
    <property type="match status" value="1"/>
</dbReference>
<evidence type="ECO:0000256" key="4">
    <source>
        <dbReference type="ARBA" id="ARBA00022801"/>
    </source>
</evidence>
<proteinExistence type="predicted"/>
<evidence type="ECO:0000313" key="7">
    <source>
        <dbReference type="EMBL" id="MCK8479586.1"/>
    </source>
</evidence>
<evidence type="ECO:0000256" key="5">
    <source>
        <dbReference type="ARBA" id="ARBA00022842"/>
    </source>
</evidence>
<keyword evidence="5" id="KW-0460">Magnesium</keyword>
<name>A0ABT0H5E9_9FLAO</name>
<keyword evidence="4" id="KW-0378">Hydrolase</keyword>
<comment type="caution">
    <text evidence="7">The sequence shown here is derived from an EMBL/GenBank/DDBJ whole genome shotgun (WGS) entry which is preliminary data.</text>
</comment>
<keyword evidence="3" id="KW-0479">Metal-binding</keyword>
<gene>
    <name evidence="7" type="ORF">MUY34_03080</name>
</gene>
<evidence type="ECO:0000256" key="2">
    <source>
        <dbReference type="ARBA" id="ARBA00012146"/>
    </source>
</evidence>
<organism evidence="7 8">
    <name type="scientific">Psychroserpens algicola</name>
    <dbReference type="NCBI Taxonomy" id="1719034"/>
    <lineage>
        <taxon>Bacteria</taxon>
        <taxon>Pseudomonadati</taxon>
        <taxon>Bacteroidota</taxon>
        <taxon>Flavobacteriia</taxon>
        <taxon>Flavobacteriales</taxon>
        <taxon>Flavobacteriaceae</taxon>
        <taxon>Psychroserpens</taxon>
    </lineage>
</organism>
<dbReference type="EMBL" id="JALPQF010000002">
    <property type="protein sequence ID" value="MCK8479586.1"/>
    <property type="molecule type" value="Genomic_DNA"/>
</dbReference>
<reference evidence="7" key="1">
    <citation type="submission" date="2022-04" db="EMBL/GenBank/DDBJ databases">
        <authorList>
            <person name="Ren T."/>
        </authorList>
    </citation>
    <scope>NUCLEOTIDE SEQUENCE</scope>
    <source>
        <strain evidence="7">F63249</strain>
    </source>
</reference>
<dbReference type="EC" id="3.6.1.1" evidence="2"/>
<accession>A0ABT0H5E9</accession>
<keyword evidence="8" id="KW-1185">Reference proteome</keyword>
<protein>
    <recommendedName>
        <fullName evidence="2">inorganic diphosphatase</fullName>
        <ecNumber evidence="2">3.6.1.1</ecNumber>
    </recommendedName>
</protein>
<sequence>MTKGLTFICCLLLLASLMRCDSGKSDKTATTNAQNQSTDTINLLTDIKPLSENGDVNAVIEIPAGTTDKWELDKSTGQLQWEMVDNAPRIVNYLGYPGNYGMIPMTLLSKENGGDGDPLDILVLGPPIDRGLIQKCKIIGVLYLKDRGEQDDKLIAVSNDSPLYIVNSIDELNNDFKGISEIIETWFTNYKGPENIESMGFDNKQAATDILMQAIQSYQQSVLSK</sequence>
<dbReference type="Gene3D" id="3.90.80.10">
    <property type="entry name" value="Inorganic pyrophosphatase"/>
    <property type="match status" value="1"/>
</dbReference>
<dbReference type="Pfam" id="PF00719">
    <property type="entry name" value="Pyrophosphatase"/>
    <property type="match status" value="1"/>
</dbReference>
<feature type="signal peptide" evidence="6">
    <location>
        <begin position="1"/>
        <end position="20"/>
    </location>
</feature>
<dbReference type="Proteomes" id="UP001203687">
    <property type="component" value="Unassembled WGS sequence"/>
</dbReference>
<comment type="cofactor">
    <cofactor evidence="1">
        <name>Mg(2+)</name>
        <dbReference type="ChEBI" id="CHEBI:18420"/>
    </cofactor>
</comment>
<evidence type="ECO:0000256" key="3">
    <source>
        <dbReference type="ARBA" id="ARBA00022723"/>
    </source>
</evidence>
<dbReference type="InterPro" id="IPR008162">
    <property type="entry name" value="Pyrophosphatase"/>
</dbReference>
<evidence type="ECO:0000313" key="8">
    <source>
        <dbReference type="Proteomes" id="UP001203687"/>
    </source>
</evidence>
<dbReference type="SUPFAM" id="SSF50324">
    <property type="entry name" value="Inorganic pyrophosphatase"/>
    <property type="match status" value="1"/>
</dbReference>
<dbReference type="InterPro" id="IPR036649">
    <property type="entry name" value="Pyrophosphatase_sf"/>
</dbReference>